<feature type="compositionally biased region" description="Polar residues" evidence="1">
    <location>
        <begin position="69"/>
        <end position="86"/>
    </location>
</feature>
<feature type="region of interest" description="Disordered" evidence="1">
    <location>
        <begin position="1"/>
        <end position="156"/>
    </location>
</feature>
<reference evidence="2 3" key="1">
    <citation type="submission" date="2017-06" db="EMBL/GenBank/DDBJ databases">
        <title>Sequencing and comparative analysis of myxobacterial genomes.</title>
        <authorList>
            <person name="Rupp O."/>
            <person name="Goesmann A."/>
            <person name="Sogaard-Andersen L."/>
        </authorList>
    </citation>
    <scope>NUCLEOTIDE SEQUENCE [LARGE SCALE GENOMIC DNA]</scope>
    <source>
        <strain evidence="2 3">DSM 52655</strain>
    </source>
</reference>
<feature type="compositionally biased region" description="Basic and acidic residues" evidence="1">
    <location>
        <begin position="13"/>
        <end position="39"/>
    </location>
</feature>
<evidence type="ECO:0008006" key="4">
    <source>
        <dbReference type="Google" id="ProtNLM"/>
    </source>
</evidence>
<dbReference type="EMBL" id="CP022098">
    <property type="protein sequence ID" value="ATB39565.1"/>
    <property type="molecule type" value="Genomic_DNA"/>
</dbReference>
<evidence type="ECO:0000313" key="2">
    <source>
        <dbReference type="EMBL" id="ATB39565.1"/>
    </source>
</evidence>
<evidence type="ECO:0000256" key="1">
    <source>
        <dbReference type="SAM" id="MobiDB-lite"/>
    </source>
</evidence>
<gene>
    <name evidence="2" type="ORF">CYFUS_005009</name>
</gene>
<proteinExistence type="predicted"/>
<sequence length="1133" mass="116058">MSRPVDSGAAEAAARRAAAEAAARRAAEEAARRAAEKAAAEAAAKAAARQQAESQQPQLQTQKPQTQLFNRNQFSAGDNRAQNRLSGESPVTAIGTPAATGSTSSTTVRQLATTSGAPTARGARARGVEPSSEPSTEPERASALPENPKDLPKLFPELQGKGKEEIKKAYDSLNKLATGSFSEKATALGELASQFPQTVPNALERLGVKDSKLAKLATNSEALGALGTLSNPDKSAVDKAKASLTLAKAAGDILKPADLKGVLDTTLKGLPSAEKLIGAVSTWADPNSSGVDKAKATLALGKALKDFAGEQFPDLANDLRKLDGPLRAAGAAITLFDPKASVQDKAVAAAQLAAELPDLKKNVTGFAQMLRNAGVSQADEVAQQGARLAEVAVKGLDPALASKLSPAQLDKLKAAATKLGGPDSLESVLGGVTDPKALDNLVGQLDSLDAAAGKRLVGALGGLEHSVLNEALSDPKVAGQLSQLATRLDDDAGKVLANAVKDMDGAALKSLLRFTDGVGADALNTTLKGLGPLVDKVGSKVVGQGLKVLDKALGKMGVEITAEVAGKVFKNLAKAIPVAGAVPNAIDAVKYEKEALELHGKNNDLGYFAHTAATLNVVDAGLGIALDVAGVFTGGAGVAVDVGTSVVLGAAELAMDIGFDQEKAKYEADPENYEAPGWMKAVNLAGAAAQGPAGMAQLAAYYGPEGAAELAQWGVETGAKGAVKLAEFAGVSAAEATGDGLKLTAGFIHKMADVVRNPSRYGEAVARQASEAFNAAIAKGGEIAKEAQKVLDNVISEAKELGSKGLETLKYIAENPGEAAKKALDGIQSIVNSGIDLTTKFGKDLYKKAVDTLEGLKAGWEKLTGAAKEKAQELINGARDLVSSTVNKAKELGEKGLELLAWTASHPGEAAENAKRFLSDTLAKGGELAKKAWDSVRALGEQGLAVAEDVVRGLAQAGEAAVDTLRYVAEHPGEAAAKVRDWAGQTLSDLARKGGEAAKAAATAVKDFVDRRADWAKKFARDLLKDGVESFKEVAKAWKDNLTEGGKEVMGALADLGDAGVDALKDLAGVGGQLAEAAVGHLDNLARAGVGVAKDALEGLADLGGDVGKLAGDAFDSVTDFLGDRIRDVIPGI</sequence>
<dbReference type="RefSeq" id="WP_095987576.1">
    <property type="nucleotide sequence ID" value="NZ_CP022098.1"/>
</dbReference>
<dbReference type="AlphaFoldDB" id="A0A250J6L6"/>
<accession>A0A250J6L6</accession>
<feature type="compositionally biased region" description="Low complexity" evidence="1">
    <location>
        <begin position="92"/>
        <end position="122"/>
    </location>
</feature>
<name>A0A250J6L6_9BACT</name>
<dbReference type="Proteomes" id="UP000217257">
    <property type="component" value="Chromosome"/>
</dbReference>
<organism evidence="2 3">
    <name type="scientific">Cystobacter fuscus</name>
    <dbReference type="NCBI Taxonomy" id="43"/>
    <lineage>
        <taxon>Bacteria</taxon>
        <taxon>Pseudomonadati</taxon>
        <taxon>Myxococcota</taxon>
        <taxon>Myxococcia</taxon>
        <taxon>Myxococcales</taxon>
        <taxon>Cystobacterineae</taxon>
        <taxon>Archangiaceae</taxon>
        <taxon>Cystobacter</taxon>
    </lineage>
</organism>
<dbReference type="KEGG" id="cfus:CYFUS_005009"/>
<feature type="compositionally biased region" description="Low complexity" evidence="1">
    <location>
        <begin position="40"/>
        <end position="68"/>
    </location>
</feature>
<protein>
    <recommendedName>
        <fullName evidence="4">Dauer Up-regulated</fullName>
    </recommendedName>
</protein>
<evidence type="ECO:0000313" key="3">
    <source>
        <dbReference type="Proteomes" id="UP000217257"/>
    </source>
</evidence>